<evidence type="ECO:0000313" key="1">
    <source>
        <dbReference type="EMBL" id="KKM87511.1"/>
    </source>
</evidence>
<sequence length="187" mass="21180">MGNFHISVQHDKRSFVGDIKTWLKEQRSFDDHQYENYRTPEHEGESTWDSLQKNFVLKSLLGFPRDSLVWAEDAEIFVAGHGADFTRTTATAPNPVKDGQADFKVEQLIEALCNSIDKRWDELSETKRRGLWAAAIYSIANLHKMLDRLAAIDRTDESASYDDEGPIRADGGISGLDSWFVQLEAAC</sequence>
<dbReference type="AlphaFoldDB" id="A0A0F9LJS4"/>
<reference evidence="1" key="1">
    <citation type="journal article" date="2015" name="Nature">
        <title>Complex archaea that bridge the gap between prokaryotes and eukaryotes.</title>
        <authorList>
            <person name="Spang A."/>
            <person name="Saw J.H."/>
            <person name="Jorgensen S.L."/>
            <person name="Zaremba-Niedzwiedzka K."/>
            <person name="Martijn J."/>
            <person name="Lind A.E."/>
            <person name="van Eijk R."/>
            <person name="Schleper C."/>
            <person name="Guy L."/>
            <person name="Ettema T.J."/>
        </authorList>
    </citation>
    <scope>NUCLEOTIDE SEQUENCE</scope>
</reference>
<accession>A0A0F9LJS4</accession>
<proteinExistence type="predicted"/>
<comment type="caution">
    <text evidence="1">The sequence shown here is derived from an EMBL/GenBank/DDBJ whole genome shotgun (WGS) entry which is preliminary data.</text>
</comment>
<dbReference type="EMBL" id="LAZR01007091">
    <property type="protein sequence ID" value="KKM87511.1"/>
    <property type="molecule type" value="Genomic_DNA"/>
</dbReference>
<gene>
    <name evidence="1" type="ORF">LCGC14_1268090</name>
</gene>
<organism evidence="1">
    <name type="scientific">marine sediment metagenome</name>
    <dbReference type="NCBI Taxonomy" id="412755"/>
    <lineage>
        <taxon>unclassified sequences</taxon>
        <taxon>metagenomes</taxon>
        <taxon>ecological metagenomes</taxon>
    </lineage>
</organism>
<protein>
    <submittedName>
        <fullName evidence="1">Uncharacterized protein</fullName>
    </submittedName>
</protein>
<name>A0A0F9LJS4_9ZZZZ</name>